<sequence>MPSISRKYETSSETDSESVPIYTPSRGSSHADVLELESSPLLPEDEKSSLCHQGTETSKMGGVSGGEDADAAAGSGGGRGHWCKHRSHSGALLRTRRRRHKHILAFAGFKVLMLAAVLVFFLTTGDWNWKLSSWHPWHRCHHQGHHDTEQADYSSLLSDGKREIVVDNGPRSIWGNYPLLDLLSLTTTSGSVAIAITPQPADPKKPDEPARVRIRTGSGSIAVSFKAPHDAAVTVGADNEYDEHDGHNEGETHKKDKNKNKDLNTLPHRPYEIYIHSDTGSITGRFVFSSSASISTVRGSISALLVPIRYDTDSEKQPSLHTSTEQGSQNIRFAEPIILPVAASEKEETAAVNLNYHNIPQATHTSTQGSINIHYPEHWAGEVHAKSSDGRICLDGKGLRVNKSGDGYADGFKEAEDGDEGYAWWGGKGDMNVSLATREGSIVFFVG</sequence>
<dbReference type="AlphaFoldDB" id="A0A507R0Z5"/>
<feature type="region of interest" description="Disordered" evidence="1">
    <location>
        <begin position="240"/>
        <end position="264"/>
    </location>
</feature>
<feature type="transmembrane region" description="Helical" evidence="2">
    <location>
        <begin position="103"/>
        <end position="122"/>
    </location>
</feature>
<evidence type="ECO:0000313" key="3">
    <source>
        <dbReference type="EMBL" id="TQB74538.1"/>
    </source>
</evidence>
<dbReference type="OrthoDB" id="3539644at2759"/>
<organism evidence="3 4">
    <name type="scientific">Monascus purpureus</name>
    <name type="common">Red mold</name>
    <name type="synonym">Monascus anka</name>
    <dbReference type="NCBI Taxonomy" id="5098"/>
    <lineage>
        <taxon>Eukaryota</taxon>
        <taxon>Fungi</taxon>
        <taxon>Dikarya</taxon>
        <taxon>Ascomycota</taxon>
        <taxon>Pezizomycotina</taxon>
        <taxon>Eurotiomycetes</taxon>
        <taxon>Eurotiomycetidae</taxon>
        <taxon>Eurotiales</taxon>
        <taxon>Aspergillaceae</taxon>
        <taxon>Monascus</taxon>
    </lineage>
</organism>
<evidence type="ECO:0000256" key="1">
    <source>
        <dbReference type="SAM" id="MobiDB-lite"/>
    </source>
</evidence>
<evidence type="ECO:0000256" key="2">
    <source>
        <dbReference type="SAM" id="Phobius"/>
    </source>
</evidence>
<keyword evidence="2" id="KW-1133">Transmembrane helix</keyword>
<keyword evidence="4" id="KW-1185">Reference proteome</keyword>
<dbReference type="EMBL" id="VIFY01000030">
    <property type="protein sequence ID" value="TQB74538.1"/>
    <property type="molecule type" value="Genomic_DNA"/>
</dbReference>
<feature type="compositionally biased region" description="Basic and acidic residues" evidence="1">
    <location>
        <begin position="1"/>
        <end position="10"/>
    </location>
</feature>
<feature type="compositionally biased region" description="Basic and acidic residues" evidence="1">
    <location>
        <begin position="244"/>
        <end position="262"/>
    </location>
</feature>
<comment type="caution">
    <text evidence="3">The sequence shown here is derived from an EMBL/GenBank/DDBJ whole genome shotgun (WGS) entry which is preliminary data.</text>
</comment>
<accession>A0A507R0Z5</accession>
<protein>
    <submittedName>
        <fullName evidence="3">Uncharacterized protein</fullName>
    </submittedName>
</protein>
<dbReference type="STRING" id="5098.A0A507R0Z5"/>
<proteinExistence type="predicted"/>
<reference evidence="3 4" key="1">
    <citation type="submission" date="2019-06" db="EMBL/GenBank/DDBJ databases">
        <title>Wine fermentation using esterase from Monascus purpureus.</title>
        <authorList>
            <person name="Geng C."/>
            <person name="Zhang Y."/>
        </authorList>
    </citation>
    <scope>NUCLEOTIDE SEQUENCE [LARGE SCALE GENOMIC DNA]</scope>
    <source>
        <strain evidence="3">HQ1</strain>
    </source>
</reference>
<dbReference type="Proteomes" id="UP000319663">
    <property type="component" value="Unassembled WGS sequence"/>
</dbReference>
<name>A0A507R0Z5_MONPU</name>
<keyword evidence="2" id="KW-0812">Transmembrane</keyword>
<evidence type="ECO:0000313" key="4">
    <source>
        <dbReference type="Proteomes" id="UP000319663"/>
    </source>
</evidence>
<gene>
    <name evidence="3" type="ORF">MPDQ_004644</name>
</gene>
<feature type="region of interest" description="Disordered" evidence="1">
    <location>
        <begin position="1"/>
        <end position="85"/>
    </location>
</feature>
<keyword evidence="2" id="KW-0472">Membrane</keyword>